<evidence type="ECO:0000313" key="3">
    <source>
        <dbReference type="Proteomes" id="UP000283805"/>
    </source>
</evidence>
<sequence length="118" mass="13269">MRRCPIVDRDGVERCTCMVSDVFRLLANDRRRAVVAALEDAENDWRSVDELCKQVGTRTNTSPESAAVELHHIHLPQLEDCGVIEYDAASESVRYYHCELVSKVLTAVETSTTDCRLG</sequence>
<dbReference type="AlphaFoldDB" id="A0A419W0H7"/>
<dbReference type="Pfam" id="PF24035">
    <property type="entry name" value="DUF7344"/>
    <property type="match status" value="1"/>
</dbReference>
<dbReference type="OrthoDB" id="241828at2157"/>
<proteinExistence type="predicted"/>
<evidence type="ECO:0000259" key="1">
    <source>
        <dbReference type="Pfam" id="PF24035"/>
    </source>
</evidence>
<dbReference type="InterPro" id="IPR055768">
    <property type="entry name" value="DUF7344"/>
</dbReference>
<name>A0A419W0H7_9EURY</name>
<dbReference type="InterPro" id="IPR036388">
    <property type="entry name" value="WH-like_DNA-bd_sf"/>
</dbReference>
<reference evidence="2 3" key="1">
    <citation type="submission" date="2018-09" db="EMBL/GenBank/DDBJ databases">
        <title>Genomic Encyclopedia of Archaeal and Bacterial Type Strains, Phase II (KMG-II): from individual species to whole genera.</title>
        <authorList>
            <person name="Goeker M."/>
        </authorList>
    </citation>
    <scope>NUCLEOTIDE SEQUENCE [LARGE SCALE GENOMIC DNA]</scope>
    <source>
        <strain evidence="2 3">DSM 13151</strain>
    </source>
</reference>
<gene>
    <name evidence="2" type="ORF">ATJ93_3808</name>
</gene>
<comment type="caution">
    <text evidence="2">The sequence shown here is derived from an EMBL/GenBank/DDBJ whole genome shotgun (WGS) entry which is preliminary data.</text>
</comment>
<evidence type="ECO:0000313" key="2">
    <source>
        <dbReference type="EMBL" id="RKD88987.1"/>
    </source>
</evidence>
<dbReference type="CDD" id="cd00090">
    <property type="entry name" value="HTH_ARSR"/>
    <property type="match status" value="1"/>
</dbReference>
<accession>A0A419W0H7</accession>
<dbReference type="Proteomes" id="UP000283805">
    <property type="component" value="Unassembled WGS sequence"/>
</dbReference>
<keyword evidence="3" id="KW-1185">Reference proteome</keyword>
<dbReference type="EMBL" id="RAPO01000004">
    <property type="protein sequence ID" value="RKD88987.1"/>
    <property type="molecule type" value="Genomic_DNA"/>
</dbReference>
<dbReference type="InterPro" id="IPR036390">
    <property type="entry name" value="WH_DNA-bd_sf"/>
</dbReference>
<protein>
    <recommendedName>
        <fullName evidence="1">DUF7344 domain-containing protein</fullName>
    </recommendedName>
</protein>
<dbReference type="SUPFAM" id="SSF46785">
    <property type="entry name" value="Winged helix' DNA-binding domain"/>
    <property type="match status" value="1"/>
</dbReference>
<dbReference type="InterPro" id="IPR011991">
    <property type="entry name" value="ArsR-like_HTH"/>
</dbReference>
<organism evidence="2 3">
    <name type="scientific">Halopiger aswanensis</name>
    <dbReference type="NCBI Taxonomy" id="148449"/>
    <lineage>
        <taxon>Archaea</taxon>
        <taxon>Methanobacteriati</taxon>
        <taxon>Methanobacteriota</taxon>
        <taxon>Stenosarchaea group</taxon>
        <taxon>Halobacteria</taxon>
        <taxon>Halobacteriales</taxon>
        <taxon>Natrialbaceae</taxon>
        <taxon>Halopiger</taxon>
    </lineage>
</organism>
<feature type="domain" description="DUF7344" evidence="1">
    <location>
        <begin position="23"/>
        <end position="94"/>
    </location>
</feature>
<dbReference type="Gene3D" id="1.10.10.10">
    <property type="entry name" value="Winged helix-like DNA-binding domain superfamily/Winged helix DNA-binding domain"/>
    <property type="match status" value="1"/>
</dbReference>